<proteinExistence type="inferred from homology"/>
<dbReference type="STRING" id="1280514.AXFE_12400"/>
<evidence type="ECO:0000256" key="5">
    <source>
        <dbReference type="ARBA" id="ARBA00023186"/>
    </source>
</evidence>
<dbReference type="SUPFAM" id="SSF101116">
    <property type="entry name" value="Flagellar export chaperone FliS"/>
    <property type="match status" value="1"/>
</dbReference>
<dbReference type="EMBL" id="JXYS01000027">
    <property type="protein sequence ID" value="KJF17955.1"/>
    <property type="molecule type" value="Genomic_DNA"/>
</dbReference>
<dbReference type="InterPro" id="IPR036584">
    <property type="entry name" value="FliS_sf"/>
</dbReference>
<keyword evidence="6" id="KW-0282">Flagellum</keyword>
<evidence type="ECO:0000313" key="6">
    <source>
        <dbReference type="EMBL" id="KJF17955.1"/>
    </source>
</evidence>
<keyword evidence="7" id="KW-1185">Reference proteome</keyword>
<dbReference type="OrthoDB" id="3268516at2"/>
<dbReference type="InterPro" id="IPR003713">
    <property type="entry name" value="FliS"/>
</dbReference>
<evidence type="ECO:0000256" key="2">
    <source>
        <dbReference type="ARBA" id="ARBA00008787"/>
    </source>
</evidence>
<sequence length="131" mass="14842">MYSKPNDYVKDAILTASPTQRLLMFLDRLEIDMKRAEMGFNDGNVQSRNDALIHAQEIVLHLRDSLRPDIWDGAIQLASVYGFIYSELVYANIRADRKRFDVANNLILQIITAWRGAAMQIQEEGASIGVA</sequence>
<dbReference type="GO" id="GO:0005829">
    <property type="term" value="C:cytosol"/>
    <property type="evidence" value="ECO:0007669"/>
    <property type="project" value="UniProtKB-SubCell"/>
</dbReference>
<evidence type="ECO:0000256" key="1">
    <source>
        <dbReference type="ARBA" id="ARBA00004514"/>
    </source>
</evidence>
<name>A0A0D8HJ28_9ACTN</name>
<dbReference type="PANTHER" id="PTHR34773">
    <property type="entry name" value="FLAGELLAR SECRETION CHAPERONE FLIS"/>
    <property type="match status" value="1"/>
</dbReference>
<keyword evidence="3" id="KW-0963">Cytoplasm</keyword>
<dbReference type="Proteomes" id="UP000032360">
    <property type="component" value="Unassembled WGS sequence"/>
</dbReference>
<comment type="subcellular location">
    <subcellularLocation>
        <location evidence="1">Cytoplasm</location>
        <location evidence="1">Cytosol</location>
    </subcellularLocation>
</comment>
<keyword evidence="6" id="KW-0966">Cell projection</keyword>
<dbReference type="AlphaFoldDB" id="A0A0D8HJ28"/>
<keyword evidence="4" id="KW-1005">Bacterial flagellum biogenesis</keyword>
<gene>
    <name evidence="6" type="ORF">AXFE_12400</name>
</gene>
<evidence type="ECO:0000256" key="3">
    <source>
        <dbReference type="ARBA" id="ARBA00022490"/>
    </source>
</evidence>
<dbReference type="GO" id="GO:0044780">
    <property type="term" value="P:bacterial-type flagellum assembly"/>
    <property type="evidence" value="ECO:0007669"/>
    <property type="project" value="InterPro"/>
</dbReference>
<evidence type="ECO:0000256" key="4">
    <source>
        <dbReference type="ARBA" id="ARBA00022795"/>
    </source>
</evidence>
<dbReference type="Gene3D" id="1.20.120.340">
    <property type="entry name" value="Flagellar protein FliS"/>
    <property type="match status" value="1"/>
</dbReference>
<accession>A0A0D8HJ28</accession>
<keyword evidence="5" id="KW-0143">Chaperone</keyword>
<protein>
    <submittedName>
        <fullName evidence="6">Flagellar protein FliS</fullName>
    </submittedName>
</protein>
<dbReference type="GO" id="GO:0071973">
    <property type="term" value="P:bacterial-type flagellum-dependent cell motility"/>
    <property type="evidence" value="ECO:0007669"/>
    <property type="project" value="TreeGrafter"/>
</dbReference>
<organism evidence="6 7">
    <name type="scientific">Acidithrix ferrooxidans</name>
    <dbReference type="NCBI Taxonomy" id="1280514"/>
    <lineage>
        <taxon>Bacteria</taxon>
        <taxon>Bacillati</taxon>
        <taxon>Actinomycetota</taxon>
        <taxon>Acidimicrobiia</taxon>
        <taxon>Acidimicrobiales</taxon>
        <taxon>Acidimicrobiaceae</taxon>
        <taxon>Acidithrix</taxon>
    </lineage>
</organism>
<reference evidence="6 7" key="1">
    <citation type="submission" date="2015-01" db="EMBL/GenBank/DDBJ databases">
        <title>Draft genome of the acidophilic iron oxidizer Acidithrix ferrooxidans strain Py-F3.</title>
        <authorList>
            <person name="Poehlein A."/>
            <person name="Eisen S."/>
            <person name="Schloemann M."/>
            <person name="Johnson B.D."/>
            <person name="Daniel R."/>
            <person name="Muehling M."/>
        </authorList>
    </citation>
    <scope>NUCLEOTIDE SEQUENCE [LARGE SCALE GENOMIC DNA]</scope>
    <source>
        <strain evidence="6 7">Py-F3</strain>
    </source>
</reference>
<evidence type="ECO:0000313" key="7">
    <source>
        <dbReference type="Proteomes" id="UP000032360"/>
    </source>
</evidence>
<comment type="similarity">
    <text evidence="2">Belongs to the FliS family.</text>
</comment>
<dbReference type="Pfam" id="PF02561">
    <property type="entry name" value="FliS"/>
    <property type="match status" value="1"/>
</dbReference>
<dbReference type="PANTHER" id="PTHR34773:SF1">
    <property type="entry name" value="FLAGELLAR SECRETION CHAPERONE FLIS"/>
    <property type="match status" value="1"/>
</dbReference>
<comment type="caution">
    <text evidence="6">The sequence shown here is derived from an EMBL/GenBank/DDBJ whole genome shotgun (WGS) entry which is preliminary data.</text>
</comment>
<dbReference type="CDD" id="cd16098">
    <property type="entry name" value="FliS"/>
    <property type="match status" value="1"/>
</dbReference>
<keyword evidence="6" id="KW-0969">Cilium</keyword>
<dbReference type="RefSeq" id="WP_052604999.1">
    <property type="nucleotide sequence ID" value="NZ_JXYS01000027.1"/>
</dbReference>